<dbReference type="PROSITE" id="PS50082">
    <property type="entry name" value="WD_REPEATS_2"/>
    <property type="match status" value="15"/>
</dbReference>
<protein>
    <submittedName>
        <fullName evidence="6">WD40 repeat-like protein</fullName>
    </submittedName>
</protein>
<keyword evidence="2" id="KW-0677">Repeat</keyword>
<dbReference type="GO" id="GO:0000027">
    <property type="term" value="P:ribosomal large subunit assembly"/>
    <property type="evidence" value="ECO:0007669"/>
    <property type="project" value="TreeGrafter"/>
</dbReference>
<keyword evidence="1 3" id="KW-0853">WD repeat</keyword>
<organism evidence="6 7">
    <name type="scientific">Penicillium hetheringtonii</name>
    <dbReference type="NCBI Taxonomy" id="911720"/>
    <lineage>
        <taxon>Eukaryota</taxon>
        <taxon>Fungi</taxon>
        <taxon>Dikarya</taxon>
        <taxon>Ascomycota</taxon>
        <taxon>Pezizomycotina</taxon>
        <taxon>Eurotiomycetes</taxon>
        <taxon>Eurotiomycetidae</taxon>
        <taxon>Eurotiales</taxon>
        <taxon>Aspergillaceae</taxon>
        <taxon>Penicillium</taxon>
    </lineage>
</organism>
<dbReference type="EMBL" id="JAQJAC010000010">
    <property type="protein sequence ID" value="KAJ5569293.1"/>
    <property type="molecule type" value="Genomic_DNA"/>
</dbReference>
<feature type="repeat" description="WD" evidence="3">
    <location>
        <begin position="1529"/>
        <end position="1563"/>
    </location>
</feature>
<dbReference type="InterPro" id="IPR027417">
    <property type="entry name" value="P-loop_NTPase"/>
</dbReference>
<feature type="repeat" description="WD" evidence="3">
    <location>
        <begin position="1843"/>
        <end position="1884"/>
    </location>
</feature>
<feature type="repeat" description="WD" evidence="3">
    <location>
        <begin position="1303"/>
        <end position="1344"/>
    </location>
</feature>
<dbReference type="InterPro" id="IPR015943">
    <property type="entry name" value="WD40/YVTN_repeat-like_dom_sf"/>
</dbReference>
<dbReference type="SUPFAM" id="SSF52540">
    <property type="entry name" value="P-loop containing nucleoside triphosphate hydrolases"/>
    <property type="match status" value="1"/>
</dbReference>
<dbReference type="InterPro" id="IPR011659">
    <property type="entry name" value="WD40"/>
</dbReference>
<feature type="repeat" description="WD" evidence="3">
    <location>
        <begin position="1713"/>
        <end position="1744"/>
    </location>
</feature>
<feature type="region of interest" description="Disordered" evidence="4">
    <location>
        <begin position="1"/>
        <end position="78"/>
    </location>
</feature>
<name>A0AAD6DAU9_9EURO</name>
<dbReference type="InterPro" id="IPR019775">
    <property type="entry name" value="WD40_repeat_CS"/>
</dbReference>
<feature type="repeat" description="WD" evidence="3">
    <location>
        <begin position="1262"/>
        <end position="1296"/>
    </location>
</feature>
<comment type="caution">
    <text evidence="6">The sequence shown here is derived from an EMBL/GenBank/DDBJ whole genome shotgun (WGS) entry which is preliminary data.</text>
</comment>
<sequence length="1992" mass="220291">MGLSKIFPCLSKEKPGKRPNKKPSGGNNNGTGNTNNATNNATNNSNPPQLPQIDQITNDSGKQHDEKQPKDEVESPEQISERIWDSAFDQIADDPGTKDLAEAYAKLIPEALKSEGDANTETGNEEAAAKMRDRSQRQELMRASVSAGIKKLTSSKTTKLSDAVGTVSNVILGMKDTIDLAISTNPQAALPWAGVCIGLQFFTNPASSQDANMEGIQYVTTRMNWYCGLSGLLLSKRYIKEEKEESFARVVDQLEETMTELYKSLLIFQMKSVCYYYRKQGWRFLKSLPISMAGRRDSEFYNTVNSRIDSNKLVKASQEMNQNLGDMHNTLKGLLEKQLSKDMNDQFDKCLEQLFRVDPRSQMDTIERAKEKLHHGSFEWLLHTEEYQSIIDWSPRSPRVLILNGPSGTGKTMSIIGIISELHAKSQEAPETVHFFFRADDKENNSAIHALRSLMWLLLKQQPHLASHLIPEQRSTGAALFESPSFFTLGKIFQNMLADEHLTPVYLVLDALDECAEGNPGVEELISDIISASLDEKTAGKVKWILTSQPEFLVHGRLRKMHPEAVLELDVQSNPEAVNAYIGHKLSELQTMHNYRDTYIKPLEFAIRERAQNLFLWVSLVFKDLAKVEDWRALAQVEKTPKDLTGTYEKLMAHIDTFDGQMQELCNTVLRTICFALRPLSYKELHLLAGLPSAAPPQDIVKKCGSFLATVDKTVSVLHSSVRKHLLGYFEARYGHDGIGEIHIKMWTRSITALSGTLRQDMYSLEPGSHTNTIVIQEDHDLARVRYSCEFWAYHLCEVDGQSPIFENQLSETGDTFLFLQKHLLHWLEGLSLIHKLPGGMSSMRKLIRKVHATFGINSGVTGFLDDVERFILSNWSIIEQAPMQAYGSALVFSPMASKVKTLYWEERLPFIRDVMGVEDDRDACLQILEGHTQVTKITTFSPDGKTLASGSSDTTVRLWDTATGVCKQKLEGHSEDVVTIVFSPDGKILASGGDVTVRLWDAVTGKSLKCLEGHNDRIRALKFLHNGQLLASEADDGVTRLWDPDTGVCTQILKPSPFCNIPSAFSPDSKTIAWCSSDTTDNICLWDTMSCRQTLEAYEDECFSAETVTFSPDGNSIASGSDDVLRIWDATTGASKRTLQSDLSPGPVAFSLNNSIFASGTYETIQLWDASTGEPLQTLDGYGDSAIALSSDGKLVASALGDATMQLWDTRNPDCKRILEGHTDGIRKIAFSRDGRLLASCSYDTTVRLWNTATGDLLQPLEGHDGSVEVISLSLDGRFVASGSVDTTVRLWDIRRQVCKVLEGHKDSITTLAFSHKGRFLASGSYDGTVRLWETATGACKHLYEVSEYPIGSIVFKPDGKDGKLLAWSHDNAIMQLWDSVSGACKQSLQGHSGAITSLAFSSDSKTIASASDDKTVRVWDSVSGACKQTLEFSDDFSIETIAFQPGGNILASVSNNPSLRVWDITSEACVPTLEDQNCGITTMAFSPDGKLLALGFESGTVRLWDSTTRSFIRVLEHGDRDILSSDIIRIVFSPDGKLLASVSANTSVRLWNIATGACTQVIDDHDADASTIVFSPDSRLIASIKGGSDNTVRLWDATFEASQQQTAETKRFPVISVALSPDGNTYTSISFQDRLRWDAVPGAGKKALLDPLSFPTDELVFSPDCKLFAFVSNMATVELWDAVTGAFHKTLEGHSFHIRNTAFSHSDTKIISFSPDSKIIATGSSDKTIRLWDTASGAHLHTLEGHSNDVSVIVFSPDSSIVVSSSTAGFVRLWNTAAGEYVQSLEGNNINARTIAFSSDMKKVTAGLECVENWDISTGTCEVTSAVKVWDVLTGACELTLEGHNGRVMAVAFSPDGKTITSGAYDDTVRIWDLTEKEEKMNEGVPKRCKQILTFKYPSEKPRWSFQNTKYAKYLRDYVRCLSQNPNLPDMCLDPAAEDLFADDEWVTRDGKKLIWLPPDYRGCWDSLDDTVVIGNSAGRVITLLLDAYL</sequence>
<dbReference type="SMART" id="SM00320">
    <property type="entry name" value="WD40"/>
    <property type="match status" value="20"/>
</dbReference>
<dbReference type="InterPro" id="IPR020472">
    <property type="entry name" value="WD40_PAC1"/>
</dbReference>
<feature type="repeat" description="WD" evidence="3">
    <location>
        <begin position="929"/>
        <end position="970"/>
    </location>
</feature>
<feature type="repeat" description="WD" evidence="3">
    <location>
        <begin position="1564"/>
        <end position="1598"/>
    </location>
</feature>
<feature type="repeat" description="WD" evidence="3">
    <location>
        <begin position="1475"/>
        <end position="1516"/>
    </location>
</feature>
<dbReference type="Pfam" id="PF24883">
    <property type="entry name" value="NPHP3_N"/>
    <property type="match status" value="1"/>
</dbReference>
<dbReference type="GO" id="GO:0005730">
    <property type="term" value="C:nucleolus"/>
    <property type="evidence" value="ECO:0007669"/>
    <property type="project" value="UniProtKB-SubCell"/>
</dbReference>
<dbReference type="Pfam" id="PF00400">
    <property type="entry name" value="WD40"/>
    <property type="match status" value="16"/>
</dbReference>
<dbReference type="PANTHER" id="PTHR19848">
    <property type="entry name" value="WD40 REPEAT PROTEIN"/>
    <property type="match status" value="1"/>
</dbReference>
<feature type="repeat" description="WD" evidence="3">
    <location>
        <begin position="1440"/>
        <end position="1474"/>
    </location>
</feature>
<evidence type="ECO:0000256" key="2">
    <source>
        <dbReference type="ARBA" id="ARBA00022737"/>
    </source>
</evidence>
<dbReference type="CDD" id="cd00200">
    <property type="entry name" value="WD40"/>
    <property type="match status" value="3"/>
</dbReference>
<feature type="region of interest" description="Disordered" evidence="4">
    <location>
        <begin position="112"/>
        <end position="136"/>
    </location>
</feature>
<feature type="compositionally biased region" description="Low complexity" evidence="4">
    <location>
        <begin position="22"/>
        <end position="47"/>
    </location>
</feature>
<evidence type="ECO:0000256" key="1">
    <source>
        <dbReference type="ARBA" id="ARBA00022574"/>
    </source>
</evidence>
<evidence type="ECO:0000256" key="4">
    <source>
        <dbReference type="SAM" id="MobiDB-lite"/>
    </source>
</evidence>
<dbReference type="SUPFAM" id="SSF50978">
    <property type="entry name" value="WD40 repeat-like"/>
    <property type="match status" value="3"/>
</dbReference>
<dbReference type="PROSITE" id="PS50294">
    <property type="entry name" value="WD_REPEATS_REGION"/>
    <property type="match status" value="11"/>
</dbReference>
<feature type="domain" description="NACHT" evidence="5">
    <location>
        <begin position="399"/>
        <end position="550"/>
    </location>
</feature>
<dbReference type="PRINTS" id="PR00320">
    <property type="entry name" value="GPROTEINBRPT"/>
</dbReference>
<feature type="repeat" description="WD" evidence="3">
    <location>
        <begin position="1187"/>
        <end position="1219"/>
    </location>
</feature>
<feature type="repeat" description="WD" evidence="3">
    <location>
        <begin position="1745"/>
        <end position="1786"/>
    </location>
</feature>
<dbReference type="InterPro" id="IPR056884">
    <property type="entry name" value="NPHP3-like_N"/>
</dbReference>
<feature type="compositionally biased region" description="Basic and acidic residues" evidence="4">
    <location>
        <begin position="127"/>
        <end position="136"/>
    </location>
</feature>
<dbReference type="PROSITE" id="PS50837">
    <property type="entry name" value="NACHT"/>
    <property type="match status" value="1"/>
</dbReference>
<dbReference type="SUPFAM" id="SSF50998">
    <property type="entry name" value="Quinoprotein alcohol dehydrogenase-like"/>
    <property type="match status" value="1"/>
</dbReference>
<feature type="repeat" description="WD" evidence="3">
    <location>
        <begin position="1220"/>
        <end position="1261"/>
    </location>
</feature>
<dbReference type="InterPro" id="IPR031359">
    <property type="entry name" value="NACHT_N"/>
</dbReference>
<evidence type="ECO:0000259" key="5">
    <source>
        <dbReference type="PROSITE" id="PS50837"/>
    </source>
</evidence>
<reference evidence="6 7" key="1">
    <citation type="journal article" date="2023" name="IMA Fungus">
        <title>Comparative genomic study of the Penicillium genus elucidates a diverse pangenome and 15 lateral gene transfer events.</title>
        <authorList>
            <person name="Petersen C."/>
            <person name="Sorensen T."/>
            <person name="Nielsen M.R."/>
            <person name="Sondergaard T.E."/>
            <person name="Sorensen J.L."/>
            <person name="Fitzpatrick D.A."/>
            <person name="Frisvad J.C."/>
            <person name="Nielsen K.L."/>
        </authorList>
    </citation>
    <scope>NUCLEOTIDE SEQUENCE [LARGE SCALE GENOMIC DNA]</scope>
    <source>
        <strain evidence="6 7">IBT 29057</strain>
    </source>
</reference>
<gene>
    <name evidence="6" type="ORF">N7450_011779</name>
</gene>
<dbReference type="PANTHER" id="PTHR19848:SF8">
    <property type="entry name" value="F-BOX AND WD REPEAT DOMAIN CONTAINING 7"/>
    <property type="match status" value="1"/>
</dbReference>
<feature type="repeat" description="WD" evidence="3">
    <location>
        <begin position="1390"/>
        <end position="1431"/>
    </location>
</feature>
<feature type="compositionally biased region" description="Basic and acidic residues" evidence="4">
    <location>
        <begin position="61"/>
        <end position="78"/>
    </location>
</feature>
<dbReference type="Gene3D" id="3.40.50.300">
    <property type="entry name" value="P-loop containing nucleotide triphosphate hydrolases"/>
    <property type="match status" value="1"/>
</dbReference>
<feature type="repeat" description="WD" evidence="3">
    <location>
        <begin position="1012"/>
        <end position="1053"/>
    </location>
</feature>
<evidence type="ECO:0000313" key="6">
    <source>
        <dbReference type="EMBL" id="KAJ5569293.1"/>
    </source>
</evidence>
<keyword evidence="7" id="KW-1185">Reference proteome</keyword>
<accession>A0AAD6DAU9</accession>
<dbReference type="InterPro" id="IPR001680">
    <property type="entry name" value="WD40_rpt"/>
</dbReference>
<dbReference type="Pfam" id="PF07676">
    <property type="entry name" value="PD40"/>
    <property type="match status" value="1"/>
</dbReference>
<dbReference type="Gene3D" id="2.130.10.10">
    <property type="entry name" value="YVTN repeat-like/Quinoprotein amine dehydrogenase"/>
    <property type="match status" value="7"/>
</dbReference>
<dbReference type="Pfam" id="PF17100">
    <property type="entry name" value="NACHT_N"/>
    <property type="match status" value="1"/>
</dbReference>
<dbReference type="PROSITE" id="PS00678">
    <property type="entry name" value="WD_REPEATS_1"/>
    <property type="match status" value="7"/>
</dbReference>
<dbReference type="Proteomes" id="UP001216150">
    <property type="component" value="Unassembled WGS sequence"/>
</dbReference>
<feature type="repeat" description="WD" evidence="3">
    <location>
        <begin position="971"/>
        <end position="1011"/>
    </location>
</feature>
<dbReference type="InterPro" id="IPR036322">
    <property type="entry name" value="WD40_repeat_dom_sf"/>
</dbReference>
<evidence type="ECO:0000256" key="3">
    <source>
        <dbReference type="PROSITE-ProRule" id="PRU00221"/>
    </source>
</evidence>
<proteinExistence type="predicted"/>
<evidence type="ECO:0000313" key="7">
    <source>
        <dbReference type="Proteomes" id="UP001216150"/>
    </source>
</evidence>
<dbReference type="InterPro" id="IPR011047">
    <property type="entry name" value="Quinoprotein_ADH-like_sf"/>
</dbReference>
<dbReference type="InterPro" id="IPR007111">
    <property type="entry name" value="NACHT_NTPase"/>
</dbReference>